<gene>
    <name evidence="1" type="ORF">WISP_85131</name>
</gene>
<accession>A0ABQ9D378</accession>
<proteinExistence type="predicted"/>
<organism evidence="1 2">
    <name type="scientific">Willisornis vidua</name>
    <name type="common">Xingu scale-backed antbird</name>
    <dbReference type="NCBI Taxonomy" id="1566151"/>
    <lineage>
        <taxon>Eukaryota</taxon>
        <taxon>Metazoa</taxon>
        <taxon>Chordata</taxon>
        <taxon>Craniata</taxon>
        <taxon>Vertebrata</taxon>
        <taxon>Euteleostomi</taxon>
        <taxon>Archelosauria</taxon>
        <taxon>Archosauria</taxon>
        <taxon>Dinosauria</taxon>
        <taxon>Saurischia</taxon>
        <taxon>Theropoda</taxon>
        <taxon>Coelurosauria</taxon>
        <taxon>Aves</taxon>
        <taxon>Neognathae</taxon>
        <taxon>Neoaves</taxon>
        <taxon>Telluraves</taxon>
        <taxon>Australaves</taxon>
        <taxon>Passeriformes</taxon>
        <taxon>Thamnophilidae</taxon>
        <taxon>Willisornis</taxon>
    </lineage>
</organism>
<name>A0ABQ9D378_9PASS</name>
<dbReference type="Proteomes" id="UP001145742">
    <property type="component" value="Unassembled WGS sequence"/>
</dbReference>
<reference evidence="1" key="1">
    <citation type="submission" date="2019-10" db="EMBL/GenBank/DDBJ databases">
        <authorList>
            <person name="Soares A.E.R."/>
            <person name="Aleixo A."/>
            <person name="Schneider P."/>
            <person name="Miyaki C.Y."/>
            <person name="Schneider M.P."/>
            <person name="Mello C."/>
            <person name="Vasconcelos A.T.R."/>
        </authorList>
    </citation>
    <scope>NUCLEOTIDE SEQUENCE</scope>
    <source>
        <tissue evidence="1">Muscle</tissue>
    </source>
</reference>
<keyword evidence="2" id="KW-1185">Reference proteome</keyword>
<sequence length="105" mass="11185">MSQNTLVCWMRQTCSDPPVPGELLGMALLEELPHGATRVGGTKPAEPALAVLHSSPVAFPIAKGWSDWESHLSEKCQVSSPALNLLSLASCPSLEKMSQEVEAMA</sequence>
<evidence type="ECO:0000313" key="2">
    <source>
        <dbReference type="Proteomes" id="UP001145742"/>
    </source>
</evidence>
<dbReference type="EMBL" id="WHWB01034078">
    <property type="protein sequence ID" value="KAJ7414250.1"/>
    <property type="molecule type" value="Genomic_DNA"/>
</dbReference>
<protein>
    <submittedName>
        <fullName evidence="1">Uncharacterized protein</fullName>
    </submittedName>
</protein>
<evidence type="ECO:0000313" key="1">
    <source>
        <dbReference type="EMBL" id="KAJ7414250.1"/>
    </source>
</evidence>
<comment type="caution">
    <text evidence="1">The sequence shown here is derived from an EMBL/GenBank/DDBJ whole genome shotgun (WGS) entry which is preliminary data.</text>
</comment>